<feature type="transmembrane region" description="Helical" evidence="1">
    <location>
        <begin position="90"/>
        <end position="114"/>
    </location>
</feature>
<comment type="caution">
    <text evidence="2">The sequence shown here is derived from an EMBL/GenBank/DDBJ whole genome shotgun (WGS) entry which is preliminary data.</text>
</comment>
<evidence type="ECO:0008006" key="4">
    <source>
        <dbReference type="Google" id="ProtNLM"/>
    </source>
</evidence>
<accession>A0ABW2ZVV4</accession>
<gene>
    <name evidence="2" type="ORF">ACFQZ8_02395</name>
</gene>
<feature type="transmembrane region" description="Helical" evidence="1">
    <location>
        <begin position="12"/>
        <end position="34"/>
    </location>
</feature>
<name>A0ABW2ZVV4_9ACTN</name>
<keyword evidence="1" id="KW-0812">Transmembrane</keyword>
<evidence type="ECO:0000313" key="2">
    <source>
        <dbReference type="EMBL" id="MFD0782781.1"/>
    </source>
</evidence>
<feature type="transmembrane region" description="Helical" evidence="1">
    <location>
        <begin position="335"/>
        <end position="358"/>
    </location>
</feature>
<feature type="transmembrane region" description="Helical" evidence="1">
    <location>
        <begin position="370"/>
        <end position="387"/>
    </location>
</feature>
<keyword evidence="3" id="KW-1185">Reference proteome</keyword>
<evidence type="ECO:0000256" key="1">
    <source>
        <dbReference type="SAM" id="Phobius"/>
    </source>
</evidence>
<protein>
    <recommendedName>
        <fullName evidence="4">Oligosaccharide repeat unit polymerase</fullName>
    </recommendedName>
</protein>
<feature type="transmembrane region" description="Helical" evidence="1">
    <location>
        <begin position="204"/>
        <end position="221"/>
    </location>
</feature>
<feature type="transmembrane region" description="Helical" evidence="1">
    <location>
        <begin position="228"/>
        <end position="247"/>
    </location>
</feature>
<feature type="transmembrane region" description="Helical" evidence="1">
    <location>
        <begin position="153"/>
        <end position="172"/>
    </location>
</feature>
<proteinExistence type="predicted"/>
<keyword evidence="1" id="KW-1133">Transmembrane helix</keyword>
<feature type="transmembrane region" description="Helical" evidence="1">
    <location>
        <begin position="46"/>
        <end position="69"/>
    </location>
</feature>
<dbReference type="EMBL" id="JBHTHM010000043">
    <property type="protein sequence ID" value="MFD0782781.1"/>
    <property type="molecule type" value="Genomic_DNA"/>
</dbReference>
<sequence>MAVVHYFVAIRRYGILSPDGLFVVCQLLMLYGTIRLINPASDTEVFYGQLMAAAIALYICASLVTYLFLRHSEAVSAKPRASYSAYRVSLVPPTAAIMTVVVISIVVTVAYFTAVGYSAFIEGLRGQLNGVPADIATLRLESYAGNAYFFPGYVNQFKNVILPSLALVLVVWSFNRGGLLARAASIALAVAALLGLVATGQRGALVLFLLTAMVYTFLHNGRRLPRKAMLVPLGIGLPLMLLSTYVLGRSADSAESPARAALNGLVARFVNDNQVSGIAAFNYTAGSPVRHGAEWLEGLAGVLPGNRGSTLSAEVFYTMYGSTRGTSPPSLWGSIHYNVDTMGLILIAALLGVLLQLLTQRTMRASSYNSLELVGFSGVTVVLGTWMAGGLETPLNVGLVAYLGLWYWGSRTSLGQRQLSRHANASTRRPLPRPAFAGAAMGLSYAPRHSSRPRYGAWHS</sequence>
<dbReference type="Proteomes" id="UP001597053">
    <property type="component" value="Unassembled WGS sequence"/>
</dbReference>
<reference evidence="3" key="1">
    <citation type="journal article" date="2019" name="Int. J. Syst. Evol. Microbiol.">
        <title>The Global Catalogue of Microorganisms (GCM) 10K type strain sequencing project: providing services to taxonomists for standard genome sequencing and annotation.</title>
        <authorList>
            <consortium name="The Broad Institute Genomics Platform"/>
            <consortium name="The Broad Institute Genome Sequencing Center for Infectious Disease"/>
            <person name="Wu L."/>
            <person name="Ma J."/>
        </authorList>
    </citation>
    <scope>NUCLEOTIDE SEQUENCE [LARGE SCALE GENOMIC DNA]</scope>
    <source>
        <strain evidence="3">JCM 32148</strain>
    </source>
</reference>
<feature type="transmembrane region" description="Helical" evidence="1">
    <location>
        <begin position="179"/>
        <end position="198"/>
    </location>
</feature>
<keyword evidence="1" id="KW-0472">Membrane</keyword>
<organism evidence="2 3">
    <name type="scientific">Micromonospora azadirachtae</name>
    <dbReference type="NCBI Taxonomy" id="1970735"/>
    <lineage>
        <taxon>Bacteria</taxon>
        <taxon>Bacillati</taxon>
        <taxon>Actinomycetota</taxon>
        <taxon>Actinomycetes</taxon>
        <taxon>Micromonosporales</taxon>
        <taxon>Micromonosporaceae</taxon>
        <taxon>Micromonospora</taxon>
    </lineage>
</organism>
<evidence type="ECO:0000313" key="3">
    <source>
        <dbReference type="Proteomes" id="UP001597053"/>
    </source>
</evidence>